<evidence type="ECO:0000256" key="1">
    <source>
        <dbReference type="ARBA" id="ARBA00001933"/>
    </source>
</evidence>
<dbReference type="InterPro" id="IPR015422">
    <property type="entry name" value="PyrdxlP-dep_Trfase_small"/>
</dbReference>
<dbReference type="Gene3D" id="3.40.640.10">
    <property type="entry name" value="Type I PLP-dependent aspartate aminotransferase-like (Major domain)"/>
    <property type="match status" value="1"/>
</dbReference>
<evidence type="ECO:0000259" key="4">
    <source>
        <dbReference type="Pfam" id="PF00155"/>
    </source>
</evidence>
<dbReference type="EC" id="2.6.1.-" evidence="3"/>
<evidence type="ECO:0000313" key="5">
    <source>
        <dbReference type="EMBL" id="TDP51946.1"/>
    </source>
</evidence>
<dbReference type="PANTHER" id="PTHR42885">
    <property type="entry name" value="HISTIDINOL-PHOSPHATE AMINOTRANSFERASE-RELATED"/>
    <property type="match status" value="1"/>
</dbReference>
<dbReference type="CDD" id="cd00609">
    <property type="entry name" value="AAT_like"/>
    <property type="match status" value="1"/>
</dbReference>
<comment type="similarity">
    <text evidence="3">Belongs to the class-I pyridoxal-phosphate-dependent aminotransferase family.</text>
</comment>
<dbReference type="Gene3D" id="3.90.1150.10">
    <property type="entry name" value="Aspartate Aminotransferase, domain 1"/>
    <property type="match status" value="1"/>
</dbReference>
<dbReference type="InterPro" id="IPR004838">
    <property type="entry name" value="NHTrfase_class1_PyrdxlP-BS"/>
</dbReference>
<dbReference type="RefSeq" id="WP_133528860.1">
    <property type="nucleotide sequence ID" value="NZ_SNXO01000028.1"/>
</dbReference>
<gene>
    <name evidence="5" type="ORF">EV211_1284</name>
</gene>
<proteinExistence type="inferred from homology"/>
<dbReference type="EMBL" id="SNXO01000028">
    <property type="protein sequence ID" value="TDP51946.1"/>
    <property type="molecule type" value="Genomic_DNA"/>
</dbReference>
<evidence type="ECO:0000313" key="6">
    <source>
        <dbReference type="Proteomes" id="UP000295500"/>
    </source>
</evidence>
<comment type="cofactor">
    <cofactor evidence="1 3">
        <name>pyridoxal 5'-phosphate</name>
        <dbReference type="ChEBI" id="CHEBI:597326"/>
    </cofactor>
</comment>
<dbReference type="SUPFAM" id="SSF53383">
    <property type="entry name" value="PLP-dependent transferases"/>
    <property type="match status" value="1"/>
</dbReference>
<name>A0A4R6PYY0_9FIRM</name>
<dbReference type="Pfam" id="PF00155">
    <property type="entry name" value="Aminotran_1_2"/>
    <property type="match status" value="1"/>
</dbReference>
<dbReference type="InterPro" id="IPR015424">
    <property type="entry name" value="PyrdxlP-dep_Trfase"/>
</dbReference>
<evidence type="ECO:0000256" key="2">
    <source>
        <dbReference type="ARBA" id="ARBA00022898"/>
    </source>
</evidence>
<keyword evidence="3" id="KW-0808">Transferase</keyword>
<feature type="domain" description="Aminotransferase class I/classII large" evidence="4">
    <location>
        <begin position="16"/>
        <end position="339"/>
    </location>
</feature>
<dbReference type="GO" id="GO:0030170">
    <property type="term" value="F:pyridoxal phosphate binding"/>
    <property type="evidence" value="ECO:0007669"/>
    <property type="project" value="InterPro"/>
</dbReference>
<dbReference type="Proteomes" id="UP000295500">
    <property type="component" value="Unassembled WGS sequence"/>
</dbReference>
<organism evidence="5 6">
    <name type="scientific">Aminicella lysinilytica</name>
    <dbReference type="NCBI Taxonomy" id="433323"/>
    <lineage>
        <taxon>Bacteria</taxon>
        <taxon>Bacillati</taxon>
        <taxon>Bacillota</taxon>
        <taxon>Clostridia</taxon>
        <taxon>Peptostreptococcales</taxon>
        <taxon>Anaerovoracaceae</taxon>
        <taxon>Aminicella</taxon>
    </lineage>
</organism>
<comment type="caution">
    <text evidence="5">The sequence shown here is derived from an EMBL/GenBank/DDBJ whole genome shotgun (WGS) entry which is preliminary data.</text>
</comment>
<dbReference type="PROSITE" id="PS00105">
    <property type="entry name" value="AA_TRANSFER_CLASS_1"/>
    <property type="match status" value="1"/>
</dbReference>
<dbReference type="AlphaFoldDB" id="A0A4R6PYY0"/>
<evidence type="ECO:0000256" key="3">
    <source>
        <dbReference type="RuleBase" id="RU000481"/>
    </source>
</evidence>
<dbReference type="InterPro" id="IPR004839">
    <property type="entry name" value="Aminotransferase_I/II_large"/>
</dbReference>
<keyword evidence="3" id="KW-0032">Aminotransferase</keyword>
<dbReference type="GO" id="GO:0008483">
    <property type="term" value="F:transaminase activity"/>
    <property type="evidence" value="ECO:0007669"/>
    <property type="project" value="UniProtKB-KW"/>
</dbReference>
<dbReference type="PANTHER" id="PTHR42885:SF1">
    <property type="entry name" value="THREONINE-PHOSPHATE DECARBOXYLASE"/>
    <property type="match status" value="1"/>
</dbReference>
<protein>
    <recommendedName>
        <fullName evidence="3">Aminotransferase</fullName>
        <ecNumber evidence="3">2.6.1.-</ecNumber>
    </recommendedName>
</protein>
<accession>A0A4R6PYY0</accession>
<reference evidence="5 6" key="1">
    <citation type="submission" date="2019-03" db="EMBL/GenBank/DDBJ databases">
        <title>Genomic Encyclopedia of Type Strains, Phase IV (KMG-IV): sequencing the most valuable type-strain genomes for metagenomic binning, comparative biology and taxonomic classification.</title>
        <authorList>
            <person name="Goeker M."/>
        </authorList>
    </citation>
    <scope>NUCLEOTIDE SEQUENCE [LARGE SCALE GENOMIC DNA]</scope>
    <source>
        <strain evidence="5 6">DSM 28287</strain>
    </source>
</reference>
<keyword evidence="2" id="KW-0663">Pyridoxal phosphate</keyword>
<dbReference type="OrthoDB" id="9813612at2"/>
<dbReference type="InterPro" id="IPR015421">
    <property type="entry name" value="PyrdxlP-dep_Trfase_major"/>
</dbReference>
<keyword evidence="6" id="KW-1185">Reference proteome</keyword>
<sequence length="351" mass="38660">MKPEIHGGNIYKYDHKVYDFSANLNPQGMPTAAKKALIESIDQYESYPDPDCRELKSIISRFHGVSEDRICCGNGAADIIFRIAMAFRPGSALIVAPAFSEYAEALELAGCLVEYLEMKEEDGFHVPQDISDRVAGYDMVFICNPSNPTGIVVDRNVILSMASACSRGGGRLIVDECFAEFLENEGACSILDCIENLSGIIVLKSFTKLFSMAGLRLGYCICSDTEDCDAIDDTMQTWPVSTASAKAGAAAMSAYKGDAPAVVAPERNRLKSGLKELGFKVYDSEANYVFFKSGFPLDEPLQTRGILIRNCANYHGLCQGYYRIAVRTYEENSFLLEALRNICYNNTVTRL</sequence>